<keyword evidence="5 10" id="KW-0863">Zinc-finger</keyword>
<feature type="domain" description="C2H2-type" evidence="12">
    <location>
        <begin position="85"/>
        <end position="112"/>
    </location>
</feature>
<dbReference type="Gene3D" id="3.30.160.60">
    <property type="entry name" value="Classic Zinc Finger"/>
    <property type="match status" value="5"/>
</dbReference>
<proteinExistence type="inferred from homology"/>
<dbReference type="SUPFAM" id="SSF57667">
    <property type="entry name" value="beta-beta-alpha zinc fingers"/>
    <property type="match status" value="3"/>
</dbReference>
<evidence type="ECO:0000256" key="3">
    <source>
        <dbReference type="ARBA" id="ARBA00022723"/>
    </source>
</evidence>
<evidence type="ECO:0000313" key="13">
    <source>
        <dbReference type="EMBL" id="KAK2159717.1"/>
    </source>
</evidence>
<evidence type="ECO:0000256" key="2">
    <source>
        <dbReference type="ARBA" id="ARBA00006991"/>
    </source>
</evidence>
<dbReference type="FunFam" id="3.30.160.60:FF:000193">
    <property type="entry name" value="Zinc finger protein 300"/>
    <property type="match status" value="1"/>
</dbReference>
<keyword evidence="7" id="KW-0805">Transcription regulation</keyword>
<dbReference type="InterPro" id="IPR036236">
    <property type="entry name" value="Znf_C2H2_sf"/>
</dbReference>
<dbReference type="InterPro" id="IPR013087">
    <property type="entry name" value="Znf_C2H2_type"/>
</dbReference>
<keyword evidence="8" id="KW-0804">Transcription</keyword>
<dbReference type="Proteomes" id="UP001208570">
    <property type="component" value="Unassembled WGS sequence"/>
</dbReference>
<keyword evidence="9" id="KW-0539">Nucleus</keyword>
<reference evidence="13" key="1">
    <citation type="journal article" date="2023" name="Mol. Biol. Evol.">
        <title>Third-Generation Sequencing Reveals the Adaptive Role of the Epigenome in Three Deep-Sea Polychaetes.</title>
        <authorList>
            <person name="Perez M."/>
            <person name="Aroh O."/>
            <person name="Sun Y."/>
            <person name="Lan Y."/>
            <person name="Juniper S.K."/>
            <person name="Young C.R."/>
            <person name="Angers B."/>
            <person name="Qian P.Y."/>
        </authorList>
    </citation>
    <scope>NUCLEOTIDE SEQUENCE</scope>
    <source>
        <strain evidence="13">P08H-3</strain>
    </source>
</reference>
<evidence type="ECO:0000256" key="5">
    <source>
        <dbReference type="ARBA" id="ARBA00022771"/>
    </source>
</evidence>
<dbReference type="GO" id="GO:0005634">
    <property type="term" value="C:nucleus"/>
    <property type="evidence" value="ECO:0007669"/>
    <property type="project" value="UniProtKB-SubCell"/>
</dbReference>
<gene>
    <name evidence="13" type="ORF">LSH36_147g01011</name>
</gene>
<comment type="similarity">
    <text evidence="2">Belongs to the krueppel C2H2-type zinc-finger protein family.</text>
</comment>
<keyword evidence="4" id="KW-0677">Repeat</keyword>
<evidence type="ECO:0000256" key="11">
    <source>
        <dbReference type="SAM" id="MobiDB-lite"/>
    </source>
</evidence>
<dbReference type="AlphaFoldDB" id="A0AAD9JUU1"/>
<evidence type="ECO:0000256" key="10">
    <source>
        <dbReference type="PROSITE-ProRule" id="PRU00042"/>
    </source>
</evidence>
<name>A0AAD9JUU1_9ANNE</name>
<sequence>MRGDLLCPVCGKRCTTRGNLKKHVSWHAGRFQYYCPYCPNKGFMSTSDLRGHISWHTGIKEFKCTLCEKDFRYKRQLTDHICGKLSCSLCGKVCTTKWNLKTHEDWHKGKGYYPCKYCGKTFMATSSLQGHMSIHTGIKEFKCLICGREFGWKGDLKKHLNNVHHWNLPRERRSSRRKAVVHDEVPKGTNASHSPGS</sequence>
<dbReference type="PANTHER" id="PTHR24379">
    <property type="entry name" value="KRAB AND ZINC FINGER DOMAIN-CONTAINING"/>
    <property type="match status" value="1"/>
</dbReference>
<evidence type="ECO:0000256" key="7">
    <source>
        <dbReference type="ARBA" id="ARBA00023015"/>
    </source>
</evidence>
<dbReference type="GO" id="GO:0008270">
    <property type="term" value="F:zinc ion binding"/>
    <property type="evidence" value="ECO:0007669"/>
    <property type="project" value="UniProtKB-KW"/>
</dbReference>
<dbReference type="SMART" id="SM00355">
    <property type="entry name" value="ZnF_C2H2"/>
    <property type="match status" value="6"/>
</dbReference>
<evidence type="ECO:0000313" key="14">
    <source>
        <dbReference type="Proteomes" id="UP001208570"/>
    </source>
</evidence>
<evidence type="ECO:0000256" key="6">
    <source>
        <dbReference type="ARBA" id="ARBA00022833"/>
    </source>
</evidence>
<dbReference type="Pfam" id="PF00096">
    <property type="entry name" value="zf-C2H2"/>
    <property type="match status" value="5"/>
</dbReference>
<feature type="region of interest" description="Disordered" evidence="11">
    <location>
        <begin position="171"/>
        <end position="197"/>
    </location>
</feature>
<feature type="domain" description="C2H2-type" evidence="12">
    <location>
        <begin position="5"/>
        <end position="32"/>
    </location>
</feature>
<keyword evidence="6" id="KW-0862">Zinc</keyword>
<feature type="domain" description="C2H2-type" evidence="12">
    <location>
        <begin position="113"/>
        <end position="140"/>
    </location>
</feature>
<evidence type="ECO:0000256" key="4">
    <source>
        <dbReference type="ARBA" id="ARBA00022737"/>
    </source>
</evidence>
<dbReference type="EMBL" id="JAODUP010000147">
    <property type="protein sequence ID" value="KAK2159717.1"/>
    <property type="molecule type" value="Genomic_DNA"/>
</dbReference>
<protein>
    <recommendedName>
        <fullName evidence="12">C2H2-type domain-containing protein</fullName>
    </recommendedName>
</protein>
<keyword evidence="14" id="KW-1185">Reference proteome</keyword>
<evidence type="ECO:0000256" key="1">
    <source>
        <dbReference type="ARBA" id="ARBA00004123"/>
    </source>
</evidence>
<feature type="domain" description="C2H2-type" evidence="12">
    <location>
        <begin position="62"/>
        <end position="80"/>
    </location>
</feature>
<evidence type="ECO:0000256" key="9">
    <source>
        <dbReference type="ARBA" id="ARBA00023242"/>
    </source>
</evidence>
<evidence type="ECO:0000259" key="12">
    <source>
        <dbReference type="PROSITE" id="PS50157"/>
    </source>
</evidence>
<keyword evidence="3" id="KW-0479">Metal-binding</keyword>
<organism evidence="13 14">
    <name type="scientific">Paralvinella palmiformis</name>
    <dbReference type="NCBI Taxonomy" id="53620"/>
    <lineage>
        <taxon>Eukaryota</taxon>
        <taxon>Metazoa</taxon>
        <taxon>Spiralia</taxon>
        <taxon>Lophotrochozoa</taxon>
        <taxon>Annelida</taxon>
        <taxon>Polychaeta</taxon>
        <taxon>Sedentaria</taxon>
        <taxon>Canalipalpata</taxon>
        <taxon>Terebellida</taxon>
        <taxon>Terebelliformia</taxon>
        <taxon>Alvinellidae</taxon>
        <taxon>Paralvinella</taxon>
    </lineage>
</organism>
<dbReference type="PANTHER" id="PTHR24379:SF121">
    <property type="entry name" value="C2H2-TYPE DOMAIN-CONTAINING PROTEIN"/>
    <property type="match status" value="1"/>
</dbReference>
<comment type="caution">
    <text evidence="13">The sequence shown here is derived from an EMBL/GenBank/DDBJ whole genome shotgun (WGS) entry which is preliminary data.</text>
</comment>
<evidence type="ECO:0000256" key="8">
    <source>
        <dbReference type="ARBA" id="ARBA00023163"/>
    </source>
</evidence>
<comment type="subcellular location">
    <subcellularLocation>
        <location evidence="1">Nucleus</location>
    </subcellularLocation>
</comment>
<feature type="domain" description="C2H2-type" evidence="12">
    <location>
        <begin position="141"/>
        <end position="169"/>
    </location>
</feature>
<dbReference type="PROSITE" id="PS50157">
    <property type="entry name" value="ZINC_FINGER_C2H2_2"/>
    <property type="match status" value="5"/>
</dbReference>
<accession>A0AAD9JUU1</accession>
<dbReference type="PROSITE" id="PS00028">
    <property type="entry name" value="ZINC_FINGER_C2H2_1"/>
    <property type="match status" value="3"/>
</dbReference>